<dbReference type="GO" id="GO:0005524">
    <property type="term" value="F:ATP binding"/>
    <property type="evidence" value="ECO:0007669"/>
    <property type="project" value="UniProtKB-UniRule"/>
</dbReference>
<evidence type="ECO:0000256" key="10">
    <source>
        <dbReference type="PROSITE-ProRule" id="PRU10141"/>
    </source>
</evidence>
<keyword evidence="7 10" id="KW-0067">ATP-binding</keyword>
<comment type="caution">
    <text evidence="13">The sequence shown here is derived from an EMBL/GenBank/DDBJ whole genome shotgun (WGS) entry which is preliminary data.</text>
</comment>
<reference evidence="13 14" key="1">
    <citation type="submission" date="2016-08" db="EMBL/GenBank/DDBJ databases">
        <title>A Parts List for Fungal Cellulosomes Revealed by Comparative Genomics.</title>
        <authorList>
            <consortium name="DOE Joint Genome Institute"/>
            <person name="Haitjema C.H."/>
            <person name="Gilmore S.P."/>
            <person name="Henske J.K."/>
            <person name="Solomon K.V."/>
            <person name="De Groot R."/>
            <person name="Kuo A."/>
            <person name="Mondo S.J."/>
            <person name="Salamov A.A."/>
            <person name="Labutti K."/>
            <person name="Zhao Z."/>
            <person name="Chiniquy J."/>
            <person name="Barry K."/>
            <person name="Brewer H.M."/>
            <person name="Purvine S.O."/>
            <person name="Wright A.T."/>
            <person name="Boxma B."/>
            <person name="Van Alen T."/>
            <person name="Hackstein J.H."/>
            <person name="Baker S.E."/>
            <person name="Grigoriev I.V."/>
            <person name="O'Malley M.A."/>
        </authorList>
    </citation>
    <scope>NUCLEOTIDE SEQUENCE [LARGE SCALE GENOMIC DNA]</scope>
    <source>
        <strain evidence="13 14">G1</strain>
    </source>
</reference>
<gene>
    <name evidence="13" type="ORF">LY90DRAFT_666548</name>
</gene>
<dbReference type="GO" id="GO:0005737">
    <property type="term" value="C:cytoplasm"/>
    <property type="evidence" value="ECO:0007669"/>
    <property type="project" value="TreeGrafter"/>
</dbReference>
<keyword evidence="11" id="KW-0175">Coiled coil</keyword>
<dbReference type="Pfam" id="PF00069">
    <property type="entry name" value="Pkinase"/>
    <property type="match status" value="1"/>
</dbReference>
<dbReference type="PANTHER" id="PTHR48012">
    <property type="entry name" value="STERILE20-LIKE KINASE, ISOFORM B-RELATED"/>
    <property type="match status" value="1"/>
</dbReference>
<feature type="coiled-coil region" evidence="11">
    <location>
        <begin position="38"/>
        <end position="65"/>
    </location>
</feature>
<comment type="catalytic activity">
    <reaction evidence="8">
        <text>L-threonyl-[protein] + ATP = O-phospho-L-threonyl-[protein] + ADP + H(+)</text>
        <dbReference type="Rhea" id="RHEA:46608"/>
        <dbReference type="Rhea" id="RHEA-COMP:11060"/>
        <dbReference type="Rhea" id="RHEA-COMP:11605"/>
        <dbReference type="ChEBI" id="CHEBI:15378"/>
        <dbReference type="ChEBI" id="CHEBI:30013"/>
        <dbReference type="ChEBI" id="CHEBI:30616"/>
        <dbReference type="ChEBI" id="CHEBI:61977"/>
        <dbReference type="ChEBI" id="CHEBI:456216"/>
        <dbReference type="EC" id="2.7.11.1"/>
    </reaction>
</comment>
<keyword evidence="6 13" id="KW-0418">Kinase</keyword>
<dbReference type="InterPro" id="IPR011009">
    <property type="entry name" value="Kinase-like_dom_sf"/>
</dbReference>
<name>A0A1Y2ESG6_9FUNG</name>
<evidence type="ECO:0000256" key="9">
    <source>
        <dbReference type="ARBA" id="ARBA00048679"/>
    </source>
</evidence>
<comment type="catalytic activity">
    <reaction evidence="9">
        <text>L-seryl-[protein] + ATP = O-phospho-L-seryl-[protein] + ADP + H(+)</text>
        <dbReference type="Rhea" id="RHEA:17989"/>
        <dbReference type="Rhea" id="RHEA-COMP:9863"/>
        <dbReference type="Rhea" id="RHEA-COMP:11604"/>
        <dbReference type="ChEBI" id="CHEBI:15378"/>
        <dbReference type="ChEBI" id="CHEBI:29999"/>
        <dbReference type="ChEBI" id="CHEBI:30616"/>
        <dbReference type="ChEBI" id="CHEBI:83421"/>
        <dbReference type="ChEBI" id="CHEBI:456216"/>
        <dbReference type="EC" id="2.7.11.1"/>
    </reaction>
</comment>
<dbReference type="FunFam" id="1.10.510.10:FF:000207">
    <property type="entry name" value="serine/threonine-protein kinase dst1 isoform X1"/>
    <property type="match status" value="1"/>
</dbReference>
<dbReference type="OrthoDB" id="248923at2759"/>
<dbReference type="CDD" id="cd06609">
    <property type="entry name" value="STKc_MST3_like"/>
    <property type="match status" value="1"/>
</dbReference>
<comment type="similarity">
    <text evidence="1">Belongs to the protein kinase superfamily. STE Ser/Thr protein kinase family. STE20 subfamily.</text>
</comment>
<evidence type="ECO:0000256" key="4">
    <source>
        <dbReference type="ARBA" id="ARBA00022679"/>
    </source>
</evidence>
<dbReference type="InterPro" id="IPR017441">
    <property type="entry name" value="Protein_kinase_ATP_BS"/>
</dbReference>
<dbReference type="PROSITE" id="PS50011">
    <property type="entry name" value="PROTEIN_KINASE_DOM"/>
    <property type="match status" value="1"/>
</dbReference>
<dbReference type="EMBL" id="MCOG01000032">
    <property type="protein sequence ID" value="ORY73795.1"/>
    <property type="molecule type" value="Genomic_DNA"/>
</dbReference>
<evidence type="ECO:0000256" key="5">
    <source>
        <dbReference type="ARBA" id="ARBA00022741"/>
    </source>
</evidence>
<dbReference type="InterPro" id="IPR050629">
    <property type="entry name" value="STE20/SPS1-PAK"/>
</dbReference>
<keyword evidence="4" id="KW-0808">Transferase</keyword>
<accession>A0A1Y2ESG6</accession>
<dbReference type="SUPFAM" id="SSF56112">
    <property type="entry name" value="Protein kinase-like (PK-like)"/>
    <property type="match status" value="1"/>
</dbReference>
<dbReference type="InterPro" id="IPR000719">
    <property type="entry name" value="Prot_kinase_dom"/>
</dbReference>
<dbReference type="Gene3D" id="1.10.510.10">
    <property type="entry name" value="Transferase(Phosphotransferase) domain 1"/>
    <property type="match status" value="1"/>
</dbReference>
<evidence type="ECO:0000313" key="14">
    <source>
        <dbReference type="Proteomes" id="UP000193920"/>
    </source>
</evidence>
<dbReference type="Proteomes" id="UP000193920">
    <property type="component" value="Unassembled WGS sequence"/>
</dbReference>
<sequence>MESCSTNPKSLYVKQSVIGQGAFGKVYKGYEKKTKNPVAIKIIDLESAEDDIEDIQKEITILSQLDHSNITKYFGSFVENNYLWIIIELCAGGSCLDLLKPGPFEEIFIAIILREVLYGLDYLHGEGKIHRDIKAANILLTSLGEVKLADFGVSAQLTATMTKKNTFVGTPFWMAPEVIQESGYDSKADIWSLGITAFELAKGVPPYYNIHPMKVLFLIPEKEPPVLEGNFSKAFKDFISLCLQKDPKKRLTAKELLSHKFIKNAKKTSYLTELIERMNRWQLEDSERNGSVENIDEEEEMYTVNSIMNKTNTTNGWYYGNDTVKQTIKKNTNNEFPNSPQHDGNFNFLSTVNSQAPNNEYGTFIEKNSSVIVKNNSSNDNDNSTTKKKSDKDNIDELVEKSKLMNISNTYKKNQVNNNKVVEVKDNDKSYMKECEDDFPTIRKRPVNAQPDIEILNSIETVYEMMKSQYGSQYTEYIDKAKLLFTDIEMRQPGFLETIIEPVHNILERKKGRA</sequence>
<dbReference type="FunFam" id="3.30.200.20:FF:000315">
    <property type="entry name" value="Calcium-dependent protein kinase 3"/>
    <property type="match status" value="1"/>
</dbReference>
<dbReference type="PANTHER" id="PTHR48012:SF10">
    <property type="entry name" value="FI20177P1"/>
    <property type="match status" value="1"/>
</dbReference>
<feature type="domain" description="Protein kinase" evidence="12">
    <location>
        <begin position="12"/>
        <end position="262"/>
    </location>
</feature>
<evidence type="ECO:0000256" key="3">
    <source>
        <dbReference type="ARBA" id="ARBA00022527"/>
    </source>
</evidence>
<proteinExistence type="inferred from homology"/>
<dbReference type="PROSITE" id="PS00107">
    <property type="entry name" value="PROTEIN_KINASE_ATP"/>
    <property type="match status" value="1"/>
</dbReference>
<dbReference type="GO" id="GO:0004674">
    <property type="term" value="F:protein serine/threonine kinase activity"/>
    <property type="evidence" value="ECO:0007669"/>
    <property type="project" value="UniProtKB-KW"/>
</dbReference>
<evidence type="ECO:0000256" key="11">
    <source>
        <dbReference type="SAM" id="Coils"/>
    </source>
</evidence>
<dbReference type="STRING" id="1754190.A0A1Y2ESG6"/>
<evidence type="ECO:0000256" key="8">
    <source>
        <dbReference type="ARBA" id="ARBA00047899"/>
    </source>
</evidence>
<dbReference type="SMART" id="SM00220">
    <property type="entry name" value="S_TKc"/>
    <property type="match status" value="1"/>
</dbReference>
<evidence type="ECO:0000259" key="12">
    <source>
        <dbReference type="PROSITE" id="PS50011"/>
    </source>
</evidence>
<evidence type="ECO:0000256" key="7">
    <source>
        <dbReference type="ARBA" id="ARBA00022840"/>
    </source>
</evidence>
<feature type="binding site" evidence="10">
    <location>
        <position position="41"/>
    </location>
    <ligand>
        <name>ATP</name>
        <dbReference type="ChEBI" id="CHEBI:30616"/>
    </ligand>
</feature>
<dbReference type="AlphaFoldDB" id="A0A1Y2ESG6"/>
<evidence type="ECO:0000256" key="2">
    <source>
        <dbReference type="ARBA" id="ARBA00012513"/>
    </source>
</evidence>
<dbReference type="EC" id="2.7.11.1" evidence="2"/>
<keyword evidence="14" id="KW-1185">Reference proteome</keyword>
<organism evidence="13 14">
    <name type="scientific">Neocallimastix californiae</name>
    <dbReference type="NCBI Taxonomy" id="1754190"/>
    <lineage>
        <taxon>Eukaryota</taxon>
        <taxon>Fungi</taxon>
        <taxon>Fungi incertae sedis</taxon>
        <taxon>Chytridiomycota</taxon>
        <taxon>Chytridiomycota incertae sedis</taxon>
        <taxon>Neocallimastigomycetes</taxon>
        <taxon>Neocallimastigales</taxon>
        <taxon>Neocallimastigaceae</taxon>
        <taxon>Neocallimastix</taxon>
    </lineage>
</organism>
<evidence type="ECO:0000256" key="1">
    <source>
        <dbReference type="ARBA" id="ARBA00008874"/>
    </source>
</evidence>
<evidence type="ECO:0000313" key="13">
    <source>
        <dbReference type="EMBL" id="ORY73795.1"/>
    </source>
</evidence>
<protein>
    <recommendedName>
        <fullName evidence="2">non-specific serine/threonine protein kinase</fullName>
        <ecNumber evidence="2">2.7.11.1</ecNumber>
    </recommendedName>
</protein>
<evidence type="ECO:0000256" key="6">
    <source>
        <dbReference type="ARBA" id="ARBA00022777"/>
    </source>
</evidence>
<keyword evidence="3" id="KW-0723">Serine/threonine-protein kinase</keyword>
<keyword evidence="5 10" id="KW-0547">Nucleotide-binding</keyword>